<comment type="similarity">
    <text evidence="1">Belongs to the bacterial solute-binding protein 8 family.</text>
</comment>
<dbReference type="PANTHER" id="PTHR30535">
    <property type="entry name" value="VITAMIN B12-BINDING PROTEIN"/>
    <property type="match status" value="1"/>
</dbReference>
<feature type="domain" description="Fe/B12 periplasmic-binding" evidence="3">
    <location>
        <begin position="1"/>
        <end position="237"/>
    </location>
</feature>
<evidence type="ECO:0000259" key="3">
    <source>
        <dbReference type="PROSITE" id="PS50983"/>
    </source>
</evidence>
<accession>A0ABY7M362</accession>
<dbReference type="InterPro" id="IPR050902">
    <property type="entry name" value="ABC_Transporter_SBP"/>
</dbReference>
<evidence type="ECO:0000313" key="4">
    <source>
        <dbReference type="EMBL" id="WBL35039.1"/>
    </source>
</evidence>
<keyword evidence="5" id="KW-1185">Reference proteome</keyword>
<dbReference type="PANTHER" id="PTHR30535:SF35">
    <property type="entry name" value="PERIPLASMIC BINDING PROTEIN"/>
    <property type="match status" value="1"/>
</dbReference>
<gene>
    <name evidence="4" type="ORF">O0235_09595</name>
</gene>
<keyword evidence="2" id="KW-0732">Signal</keyword>
<name>A0ABY7M362_9CHLR</name>
<dbReference type="InterPro" id="IPR054828">
    <property type="entry name" value="Vit_B12_bind_prot"/>
</dbReference>
<reference evidence="4 5" key="1">
    <citation type="journal article" date="2023" name="ISME J.">
        <title>Thermophilic Dehalococcoidia with unusual traits shed light on an unexpected past.</title>
        <authorList>
            <person name="Palmer M."/>
            <person name="Covington J.K."/>
            <person name="Zhou E.M."/>
            <person name="Thomas S.C."/>
            <person name="Habib N."/>
            <person name="Seymour C.O."/>
            <person name="Lai D."/>
            <person name="Johnston J."/>
            <person name="Hashimi A."/>
            <person name="Jiao J.Y."/>
            <person name="Muok A.R."/>
            <person name="Liu L."/>
            <person name="Xian W.D."/>
            <person name="Zhi X.Y."/>
            <person name="Li M.M."/>
            <person name="Silva L.P."/>
            <person name="Bowen B.P."/>
            <person name="Louie K."/>
            <person name="Briegel A."/>
            <person name="Pett-Ridge J."/>
            <person name="Weber P.K."/>
            <person name="Tocheva E.I."/>
            <person name="Woyke T."/>
            <person name="Northen T.R."/>
            <person name="Mayali X."/>
            <person name="Li W.J."/>
            <person name="Hedlund B.P."/>
        </authorList>
    </citation>
    <scope>NUCLEOTIDE SEQUENCE [LARGE SCALE GENOMIC DNA]</scope>
    <source>
        <strain evidence="4 5">YIM 72310</strain>
    </source>
</reference>
<sequence length="237" mass="25506">MSLVPSLTELAWALEPGALAGRTRFCTEPPEMAARVPAFGGTKDPDVAAIAALRPDLVIANREENRREDVEALEACGLRVMVTVIDSVEEALAAIAEIGRALGREAEAAALAAGVREVLAEPLPVGPVRVFVPIWRTPLLGLGGRTYGSSMLEAAGAVNVLAGRERYPQVTLEEVAALRPELVLLPDEPYRFREEHAAEFASIAPARLVDGKLLWWYGPRMAASLRELRRLLAGARA</sequence>
<dbReference type="SUPFAM" id="SSF53807">
    <property type="entry name" value="Helical backbone' metal receptor"/>
    <property type="match status" value="1"/>
</dbReference>
<dbReference type="NCBIfam" id="NF038402">
    <property type="entry name" value="TroA_like"/>
    <property type="match status" value="1"/>
</dbReference>
<dbReference type="Proteomes" id="UP001212803">
    <property type="component" value="Chromosome"/>
</dbReference>
<dbReference type="Gene3D" id="3.40.50.1980">
    <property type="entry name" value="Nitrogenase molybdenum iron protein domain"/>
    <property type="match status" value="2"/>
</dbReference>
<organism evidence="4 5">
    <name type="scientific">Tepidiforma flava</name>
    <dbReference type="NCBI Taxonomy" id="3004094"/>
    <lineage>
        <taxon>Bacteria</taxon>
        <taxon>Bacillati</taxon>
        <taxon>Chloroflexota</taxon>
        <taxon>Tepidiformia</taxon>
        <taxon>Tepidiformales</taxon>
        <taxon>Tepidiformaceae</taxon>
        <taxon>Tepidiforma</taxon>
    </lineage>
</organism>
<dbReference type="InterPro" id="IPR002491">
    <property type="entry name" value="ABC_transptr_periplasmic_BD"/>
</dbReference>
<dbReference type="PROSITE" id="PS50983">
    <property type="entry name" value="FE_B12_PBP"/>
    <property type="match status" value="1"/>
</dbReference>
<dbReference type="EMBL" id="CP115149">
    <property type="protein sequence ID" value="WBL35039.1"/>
    <property type="molecule type" value="Genomic_DNA"/>
</dbReference>
<evidence type="ECO:0000256" key="2">
    <source>
        <dbReference type="ARBA" id="ARBA00022729"/>
    </source>
</evidence>
<dbReference type="Pfam" id="PF01497">
    <property type="entry name" value="Peripla_BP_2"/>
    <property type="match status" value="1"/>
</dbReference>
<protein>
    <submittedName>
        <fullName evidence="4">Helical backbone metal receptor</fullName>
    </submittedName>
</protein>
<evidence type="ECO:0000256" key="1">
    <source>
        <dbReference type="ARBA" id="ARBA00008814"/>
    </source>
</evidence>
<proteinExistence type="inferred from homology"/>
<evidence type="ECO:0000313" key="5">
    <source>
        <dbReference type="Proteomes" id="UP001212803"/>
    </source>
</evidence>
<keyword evidence="4" id="KW-0675">Receptor</keyword>